<evidence type="ECO:0000313" key="3">
    <source>
        <dbReference type="Proteomes" id="UP001519460"/>
    </source>
</evidence>
<dbReference type="EMBL" id="JACVVK020000047">
    <property type="protein sequence ID" value="KAK7499031.1"/>
    <property type="molecule type" value="Genomic_DNA"/>
</dbReference>
<reference evidence="2" key="1">
    <citation type="submission" date="2020-09" db="EMBL/GenBank/DDBJ databases">
        <authorList>
            <person name="Won Y."/>
        </authorList>
    </citation>
    <scope>NUCLEOTIDE SEQUENCE</scope>
    <source>
        <strain evidence="2">Wonlab-2016</strain>
        <tissue evidence="2">Foot muscle</tissue>
    </source>
</reference>
<reference evidence="2 3" key="2">
    <citation type="journal article" date="2023" name="Sci. Data">
        <title>Genome assembly of the Korean intertidal mud-creeper Batillaria attramentaria.</title>
        <authorList>
            <person name="Patra A.K."/>
            <person name="Ho P.T."/>
            <person name="Jun S."/>
            <person name="Lee S.J."/>
            <person name="Kim Y."/>
            <person name="Won Y.J."/>
        </authorList>
    </citation>
    <scope>NUCLEOTIDE SEQUENCE [LARGE SCALE GENOMIC DNA]</scope>
    <source>
        <strain evidence="2">Wonlab-2016</strain>
    </source>
</reference>
<comment type="caution">
    <text evidence="2">The sequence shown here is derived from an EMBL/GenBank/DDBJ whole genome shotgun (WGS) entry which is preliminary data.</text>
</comment>
<proteinExistence type="predicted"/>
<protein>
    <submittedName>
        <fullName evidence="2">Uncharacterized protein</fullName>
    </submittedName>
</protein>
<accession>A0ABD0LHP3</accession>
<keyword evidence="3" id="KW-1185">Reference proteome</keyword>
<dbReference type="InterPro" id="IPR011735">
    <property type="entry name" value="WlaTC/HtrL_glycosyltransf"/>
</dbReference>
<dbReference type="Proteomes" id="UP001519460">
    <property type="component" value="Unassembled WGS sequence"/>
</dbReference>
<dbReference type="EMBL" id="JACVVK020000047">
    <property type="protein sequence ID" value="KAK7499030.1"/>
    <property type="molecule type" value="Genomic_DNA"/>
</dbReference>
<evidence type="ECO:0000313" key="2">
    <source>
        <dbReference type="EMBL" id="KAK7499031.1"/>
    </source>
</evidence>
<name>A0ABD0LHP3_9CAEN</name>
<dbReference type="AlphaFoldDB" id="A0ABD0LHP3"/>
<organism evidence="2 3">
    <name type="scientific">Batillaria attramentaria</name>
    <dbReference type="NCBI Taxonomy" id="370345"/>
    <lineage>
        <taxon>Eukaryota</taxon>
        <taxon>Metazoa</taxon>
        <taxon>Spiralia</taxon>
        <taxon>Lophotrochozoa</taxon>
        <taxon>Mollusca</taxon>
        <taxon>Gastropoda</taxon>
        <taxon>Caenogastropoda</taxon>
        <taxon>Sorbeoconcha</taxon>
        <taxon>Cerithioidea</taxon>
        <taxon>Batillariidae</taxon>
        <taxon>Batillaria</taxon>
    </lineage>
</organism>
<evidence type="ECO:0000313" key="1">
    <source>
        <dbReference type="EMBL" id="KAK7499030.1"/>
    </source>
</evidence>
<dbReference type="Pfam" id="PF09612">
    <property type="entry name" value="HtrL_YibB"/>
    <property type="match status" value="1"/>
</dbReference>
<gene>
    <name evidence="1" type="ORF">BaRGS_00009839</name>
    <name evidence="2" type="ORF">BaRGS_00009840</name>
</gene>
<sequence length="270" mass="31724">MYNFTVVTALLDIGRGEWRGKQGGKYRRSYDDYLHYMEKLLRLDVNLLLFVDHKARPAVDRGRRGKENHTYVVEVRLEDLPYYQHRSRVDYIMKSVEFRVGNLLYLDGAPEATVAEYDILVWSKLYFMHEAMQLNHFSNSYFVWLDAGYGHGNDVYPPDCVWSLPRRLLDNPDKVTIIERLPIEGFRNTTAQLHKKQVAVLCGGFFAGGKRALERLYAIQNDIISEWLERGIADDEQSVFTVAYFREPELFHLVCGDWYDVFKLFRDEQS</sequence>
<reference evidence="2" key="3">
    <citation type="submission" date="2023-01" db="EMBL/GenBank/DDBJ databases">
        <authorList>
            <person name="Patra A."/>
        </authorList>
    </citation>
    <scope>NUCLEOTIDE SEQUENCE</scope>
    <source>
        <strain evidence="2">Wonlab-2016</strain>
        <tissue evidence="2">Foot muscle</tissue>
    </source>
</reference>